<dbReference type="OrthoDB" id="5971507at2759"/>
<dbReference type="EMBL" id="OC864577">
    <property type="protein sequence ID" value="CAD7631809.1"/>
    <property type="molecule type" value="Genomic_DNA"/>
</dbReference>
<keyword evidence="1 3" id="KW-0479">Metal-binding</keyword>
<dbReference type="PANTHER" id="PTHR10131:SF94">
    <property type="entry name" value="TNF RECEPTOR-ASSOCIATED FACTOR 4"/>
    <property type="match status" value="1"/>
</dbReference>
<keyword evidence="7" id="KW-1185">Reference proteome</keyword>
<keyword evidence="1 3" id="KW-0863">Zinc-finger</keyword>
<dbReference type="SUPFAM" id="SSF49599">
    <property type="entry name" value="TRAF domain-like"/>
    <property type="match status" value="1"/>
</dbReference>
<dbReference type="Gene3D" id="3.30.40.10">
    <property type="entry name" value="Zinc/RING finger domain, C3HC4 (zinc finger)"/>
    <property type="match status" value="2"/>
</dbReference>
<dbReference type="InterPro" id="IPR013083">
    <property type="entry name" value="Znf_RING/FYVE/PHD"/>
</dbReference>
<feature type="coiled-coil region" evidence="4">
    <location>
        <begin position="167"/>
        <end position="201"/>
    </location>
</feature>
<dbReference type="GO" id="GO:0008270">
    <property type="term" value="F:zinc ion binding"/>
    <property type="evidence" value="ECO:0007669"/>
    <property type="project" value="UniProtKB-KW"/>
</dbReference>
<name>A0A7R9Q4F7_9ACAR</name>
<proteinExistence type="predicted"/>
<dbReference type="AlphaFoldDB" id="A0A7R9Q4F7"/>
<evidence type="ECO:0000313" key="7">
    <source>
        <dbReference type="Proteomes" id="UP000759131"/>
    </source>
</evidence>
<evidence type="ECO:0000259" key="5">
    <source>
        <dbReference type="PROSITE" id="PS50089"/>
    </source>
</evidence>
<evidence type="ECO:0000256" key="4">
    <source>
        <dbReference type="SAM" id="Coils"/>
    </source>
</evidence>
<organism evidence="6">
    <name type="scientific">Medioppia subpectinata</name>
    <dbReference type="NCBI Taxonomy" id="1979941"/>
    <lineage>
        <taxon>Eukaryota</taxon>
        <taxon>Metazoa</taxon>
        <taxon>Ecdysozoa</taxon>
        <taxon>Arthropoda</taxon>
        <taxon>Chelicerata</taxon>
        <taxon>Arachnida</taxon>
        <taxon>Acari</taxon>
        <taxon>Acariformes</taxon>
        <taxon>Sarcoptiformes</taxon>
        <taxon>Oribatida</taxon>
        <taxon>Brachypylina</taxon>
        <taxon>Oppioidea</taxon>
        <taxon>Oppiidae</taxon>
        <taxon>Medioppia</taxon>
    </lineage>
</organism>
<keyword evidence="4" id="KW-0175">Coiled coil</keyword>
<evidence type="ECO:0000256" key="1">
    <source>
        <dbReference type="ARBA" id="ARBA00022771"/>
    </source>
</evidence>
<dbReference type="Pfam" id="PF13923">
    <property type="entry name" value="zf-C3HC4_2"/>
    <property type="match status" value="1"/>
</dbReference>
<dbReference type="PROSITE" id="PS50089">
    <property type="entry name" value="ZF_RING_2"/>
    <property type="match status" value="1"/>
</dbReference>
<dbReference type="InterPro" id="IPR001841">
    <property type="entry name" value="Znf_RING"/>
</dbReference>
<dbReference type="PANTHER" id="PTHR10131">
    <property type="entry name" value="TNF RECEPTOR ASSOCIATED FACTOR"/>
    <property type="match status" value="1"/>
</dbReference>
<dbReference type="Proteomes" id="UP000759131">
    <property type="component" value="Unassembled WGS sequence"/>
</dbReference>
<dbReference type="SMART" id="SM00184">
    <property type="entry name" value="RING"/>
    <property type="match status" value="1"/>
</dbReference>
<dbReference type="SUPFAM" id="SSF57850">
    <property type="entry name" value="RING/U-box"/>
    <property type="match status" value="1"/>
</dbReference>
<reference evidence="6" key="1">
    <citation type="submission" date="2020-11" db="EMBL/GenBank/DDBJ databases">
        <authorList>
            <person name="Tran Van P."/>
        </authorList>
    </citation>
    <scope>NUCLEOTIDE SEQUENCE</scope>
</reference>
<protein>
    <recommendedName>
        <fullName evidence="5">RING-type domain-containing protein</fullName>
    </recommendedName>
</protein>
<dbReference type="EMBL" id="CAJPIZ010010002">
    <property type="protein sequence ID" value="CAG2112239.1"/>
    <property type="molecule type" value="Genomic_DNA"/>
</dbReference>
<evidence type="ECO:0000256" key="2">
    <source>
        <dbReference type="ARBA" id="ARBA00022833"/>
    </source>
</evidence>
<gene>
    <name evidence="6" type="ORF">OSB1V03_LOCUS12218</name>
</gene>
<accession>A0A7R9Q4F7</accession>
<sequence length="352" mass="39548">MLNTKSDPMVGFSCDRFVNVSGDESLSVLTELKCGICLNVLNNAVVTQGGHSFCYQCLDRWLSRPDVGVKDCPECREALATKKRIRKRTRGDQSLPLMAGEDVPVIKCRRLNAVIGKLRIKCQYEWNGCHEVCPLESLSAHHTQCEHRLCRACGLAAGVSADEHNCIELLVNDRKELKDRLEAVVKEKDDMNTKLIEMETKNKLLTHKLSADSHKFGPKLSVEYLIFGKYRTTGHSIIMTSDGIKLCNVEPNNSMTFKYHIMLPFVEMQNLAICADHSLPLLVIKPVRESALKIMDCLSLSNGLFDINSNDKSLNTIVIVLQRQLNELLTAIHLKTCELRIRKNGLSIHSMA</sequence>
<evidence type="ECO:0000313" key="6">
    <source>
        <dbReference type="EMBL" id="CAD7631809.1"/>
    </source>
</evidence>
<evidence type="ECO:0000256" key="3">
    <source>
        <dbReference type="PROSITE-ProRule" id="PRU00175"/>
    </source>
</evidence>
<feature type="domain" description="RING-type" evidence="5">
    <location>
        <begin position="34"/>
        <end position="76"/>
    </location>
</feature>
<keyword evidence="2" id="KW-0862">Zinc</keyword>